<proteinExistence type="inferred from homology"/>
<name>A0A1U8Q2I9_NELNU</name>
<keyword evidence="3" id="KW-1185">Reference proteome</keyword>
<comment type="similarity">
    <text evidence="1">Belongs to the short-chain dehydrogenases/reductases (SDR) family.</text>
</comment>
<dbReference type="PRINTS" id="PR00080">
    <property type="entry name" value="SDRFAMILY"/>
</dbReference>
<dbReference type="OMA" id="AGMSAYC"/>
<dbReference type="STRING" id="4432.A0A1U8Q2I9"/>
<organism evidence="3 4">
    <name type="scientific">Nelumbo nucifera</name>
    <name type="common">Sacred lotus</name>
    <dbReference type="NCBI Taxonomy" id="4432"/>
    <lineage>
        <taxon>Eukaryota</taxon>
        <taxon>Viridiplantae</taxon>
        <taxon>Streptophyta</taxon>
        <taxon>Embryophyta</taxon>
        <taxon>Tracheophyta</taxon>
        <taxon>Spermatophyta</taxon>
        <taxon>Magnoliopsida</taxon>
        <taxon>Proteales</taxon>
        <taxon>Nelumbonaceae</taxon>
        <taxon>Nelumbo</taxon>
    </lineage>
</organism>
<dbReference type="GeneID" id="104589575"/>
<dbReference type="KEGG" id="nnu:104589575"/>
<evidence type="ECO:0000313" key="4">
    <source>
        <dbReference type="RefSeq" id="XP_019052231.1"/>
    </source>
</evidence>
<dbReference type="PANTHER" id="PTHR43180:SF30">
    <property type="entry name" value="MOMILACTONE A SYNTHASE"/>
    <property type="match status" value="1"/>
</dbReference>
<dbReference type="SUPFAM" id="SSF51735">
    <property type="entry name" value="NAD(P)-binding Rossmann-fold domains"/>
    <property type="match status" value="1"/>
</dbReference>
<dbReference type="PANTHER" id="PTHR43180">
    <property type="entry name" value="3-OXOACYL-(ACYL-CARRIER-PROTEIN) REDUCTASE (AFU_ORTHOLOGUE AFUA_6G11210)"/>
    <property type="match status" value="1"/>
</dbReference>
<accession>A0A1U8Q2I9</accession>
<dbReference type="CDD" id="cd05326">
    <property type="entry name" value="secoisolariciresinol-DH_like_SDR_c"/>
    <property type="match status" value="1"/>
</dbReference>
<dbReference type="Gene3D" id="3.40.50.720">
    <property type="entry name" value="NAD(P)-binding Rossmann-like Domain"/>
    <property type="match status" value="1"/>
</dbReference>
<evidence type="ECO:0000256" key="1">
    <source>
        <dbReference type="ARBA" id="ARBA00006484"/>
    </source>
</evidence>
<dbReference type="OrthoDB" id="294295at2759"/>
<dbReference type="Proteomes" id="UP000189703">
    <property type="component" value="Unplaced"/>
</dbReference>
<dbReference type="InterPro" id="IPR045309">
    <property type="entry name" value="ABA2-like"/>
</dbReference>
<dbReference type="eggNOG" id="KOG0725">
    <property type="taxonomic scope" value="Eukaryota"/>
</dbReference>
<gene>
    <name evidence="4" type="primary">LOC104589575</name>
</gene>
<keyword evidence="2" id="KW-0560">Oxidoreductase</keyword>
<dbReference type="Pfam" id="PF13561">
    <property type="entry name" value="adh_short_C2"/>
    <property type="match status" value="1"/>
</dbReference>
<dbReference type="FunFam" id="3.40.50.720:FF:000084">
    <property type="entry name" value="Short-chain dehydrogenase reductase"/>
    <property type="match status" value="1"/>
</dbReference>
<sequence length="294" mass="31061">MNLEDFDFESDCKPNRSILSIVTCSALISFFHCRLEAKVALVTDGASGLGRSCAKLFSQHGAKVVIADIQDELGHSVCKELGPSSASFIHCDVTNESDVENAVNGAVARHGKLDIMLINAGIIGSPTVNILANDRGDFQQVLNVNVIGPFLGTKHAARVMILANGGGSIINMASICSIIGGATPHAYTSSKHAVLGLTRNTAVELGRFGIRVNCISPYAVATPQSRKFLKLEEDAAIVDAYSNLKGVALKPEDVAEAALYLGSEDSSYVSGHNLVLDGAFTVLNQGFCMFDQSS</sequence>
<reference evidence="4" key="1">
    <citation type="submission" date="2025-08" db="UniProtKB">
        <authorList>
            <consortium name="RefSeq"/>
        </authorList>
    </citation>
    <scope>IDENTIFICATION</scope>
</reference>
<dbReference type="InParanoid" id="A0A1U8Q2I9"/>
<dbReference type="InterPro" id="IPR002347">
    <property type="entry name" value="SDR_fam"/>
</dbReference>
<evidence type="ECO:0000256" key="2">
    <source>
        <dbReference type="ARBA" id="ARBA00023002"/>
    </source>
</evidence>
<dbReference type="InterPro" id="IPR036291">
    <property type="entry name" value="NAD(P)-bd_dom_sf"/>
</dbReference>
<evidence type="ECO:0000313" key="3">
    <source>
        <dbReference type="Proteomes" id="UP000189703"/>
    </source>
</evidence>
<dbReference type="PRINTS" id="PR00081">
    <property type="entry name" value="GDHRDH"/>
</dbReference>
<protein>
    <submittedName>
        <fullName evidence="4">Secoisolariciresinol dehydrogenase-like</fullName>
    </submittedName>
</protein>
<dbReference type="AlphaFoldDB" id="A0A1U8Q2I9"/>
<dbReference type="GO" id="GO:0016616">
    <property type="term" value="F:oxidoreductase activity, acting on the CH-OH group of donors, NAD or NADP as acceptor"/>
    <property type="evidence" value="ECO:0007669"/>
    <property type="project" value="InterPro"/>
</dbReference>
<dbReference type="RefSeq" id="XP_019052231.1">
    <property type="nucleotide sequence ID" value="XM_019196686.1"/>
</dbReference>